<evidence type="ECO:0000256" key="1">
    <source>
        <dbReference type="SAM" id="Phobius"/>
    </source>
</evidence>
<dbReference type="InterPro" id="IPR049641">
    <property type="entry name" value="THIVI_2564-like"/>
</dbReference>
<evidence type="ECO:0008006" key="4">
    <source>
        <dbReference type="Google" id="ProtNLM"/>
    </source>
</evidence>
<dbReference type="EMBL" id="LNYJ01000011">
    <property type="protein sequence ID" value="KTD16511.1"/>
    <property type="molecule type" value="Genomic_DNA"/>
</dbReference>
<dbReference type="RefSeq" id="WP_058470359.1">
    <property type="nucleotide sequence ID" value="NZ_CAAAIC010000002.1"/>
</dbReference>
<evidence type="ECO:0000313" key="2">
    <source>
        <dbReference type="EMBL" id="KTD16511.1"/>
    </source>
</evidence>
<gene>
    <name evidence="2" type="ORF">Ljor_0817</name>
</gene>
<evidence type="ECO:0000313" key="3">
    <source>
        <dbReference type="Proteomes" id="UP000055035"/>
    </source>
</evidence>
<dbReference type="NCBIfam" id="NF041949">
    <property type="entry name" value="THIVI_2564_fam"/>
    <property type="match status" value="1"/>
</dbReference>
<reference evidence="2 3" key="1">
    <citation type="submission" date="2015-11" db="EMBL/GenBank/DDBJ databases">
        <title>Genomic analysis of 38 Legionella species identifies large and diverse effector repertoires.</title>
        <authorList>
            <person name="Burstein D."/>
            <person name="Amaro F."/>
            <person name="Zusman T."/>
            <person name="Lifshitz Z."/>
            <person name="Cohen O."/>
            <person name="Gilbert J.A."/>
            <person name="Pupko T."/>
            <person name="Shuman H.A."/>
            <person name="Segal G."/>
        </authorList>
    </citation>
    <scope>NUCLEOTIDE SEQUENCE [LARGE SCALE GENOMIC DNA]</scope>
    <source>
        <strain evidence="2 3">BL-540</strain>
    </source>
</reference>
<keyword evidence="1" id="KW-0472">Membrane</keyword>
<keyword evidence="1" id="KW-0812">Transmembrane</keyword>
<sequence length="65" mass="7424">MAEILNLLAIIIVFGVAMWLVNVLIPMPYAIKTLLNLVVLIILIIYVLQFFAIIHPVLPPIRLFR</sequence>
<organism evidence="2 3">
    <name type="scientific">Legionella jordanis</name>
    <dbReference type="NCBI Taxonomy" id="456"/>
    <lineage>
        <taxon>Bacteria</taxon>
        <taxon>Pseudomonadati</taxon>
        <taxon>Pseudomonadota</taxon>
        <taxon>Gammaproteobacteria</taxon>
        <taxon>Legionellales</taxon>
        <taxon>Legionellaceae</taxon>
        <taxon>Legionella</taxon>
    </lineage>
</organism>
<comment type="caution">
    <text evidence="2">The sequence shown here is derived from an EMBL/GenBank/DDBJ whole genome shotgun (WGS) entry which is preliminary data.</text>
</comment>
<dbReference type="OrthoDB" id="5653339at2"/>
<name>A0A0W0V8T2_9GAMM</name>
<dbReference type="PATRIC" id="fig|456.5.peg.869"/>
<keyword evidence="3" id="KW-1185">Reference proteome</keyword>
<dbReference type="AlphaFoldDB" id="A0A0W0V8T2"/>
<protein>
    <recommendedName>
        <fullName evidence="4">Transmembrane protein</fullName>
    </recommendedName>
</protein>
<keyword evidence="1" id="KW-1133">Transmembrane helix</keyword>
<dbReference type="Proteomes" id="UP000055035">
    <property type="component" value="Unassembled WGS sequence"/>
</dbReference>
<feature type="transmembrane region" description="Helical" evidence="1">
    <location>
        <begin position="37"/>
        <end position="58"/>
    </location>
</feature>
<accession>A0A0W0V8T2</accession>
<proteinExistence type="predicted"/>
<feature type="transmembrane region" description="Helical" evidence="1">
    <location>
        <begin position="7"/>
        <end position="31"/>
    </location>
</feature>